<protein>
    <submittedName>
        <fullName evidence="1">Uncharacterized protein</fullName>
    </submittedName>
</protein>
<name>A0A2U2D6U1_9PSED</name>
<dbReference type="RefSeq" id="WP_109521237.1">
    <property type="nucleotide sequence ID" value="NZ_QFAW01000019.1"/>
</dbReference>
<comment type="caution">
    <text evidence="1">The sequence shown here is derived from an EMBL/GenBank/DDBJ whole genome shotgun (WGS) entry which is preliminary data.</text>
</comment>
<reference evidence="1 2" key="1">
    <citation type="submission" date="2018-05" db="EMBL/GenBank/DDBJ databases">
        <title>Genome sequences of two Antarctic strains of Pseudomonas prosekii: insights into adaptation to extreme conditions.</title>
        <authorList>
            <person name="Snopkova K."/>
            <person name="Dufkova K."/>
            <person name="Cejkova D."/>
            <person name="Sedlacek I."/>
            <person name="Smajs D."/>
        </authorList>
    </citation>
    <scope>NUCLEOTIDE SEQUENCE [LARGE SCALE GENOMIC DNA]</scope>
    <source>
        <strain evidence="1 2">P2673</strain>
    </source>
</reference>
<dbReference type="AlphaFoldDB" id="A0A2U2D6U1"/>
<organism evidence="1 2">
    <name type="scientific">Pseudomonas prosekii</name>
    <dbReference type="NCBI Taxonomy" id="1148509"/>
    <lineage>
        <taxon>Bacteria</taxon>
        <taxon>Pseudomonadati</taxon>
        <taxon>Pseudomonadota</taxon>
        <taxon>Gammaproteobacteria</taxon>
        <taxon>Pseudomonadales</taxon>
        <taxon>Pseudomonadaceae</taxon>
        <taxon>Pseudomonas</taxon>
    </lineage>
</organism>
<evidence type="ECO:0000313" key="1">
    <source>
        <dbReference type="EMBL" id="PWE43701.1"/>
    </source>
</evidence>
<dbReference type="Proteomes" id="UP000245056">
    <property type="component" value="Unassembled WGS sequence"/>
</dbReference>
<sequence length="217" mass="24689">MKGFRSILNAELVTKIYLENKSIELISQRSGGGSDLTRFAFTLALRGVSPSRLSPIADFRLEDHVRILLADKTVTQCIKDDFDKFKEVWRRLYAREHQRRDSIWRLELIKPGSVSAEPYLRSLSEIRSADEIDPIGEASGLRVDEVFESVPITSVPGSIDYVSYDDIPEPWCERFIQASAGSTATIRGGYAGDWMKFIRLWSVEMEMIKRHQEAASV</sequence>
<evidence type="ECO:0000313" key="2">
    <source>
        <dbReference type="Proteomes" id="UP000245056"/>
    </source>
</evidence>
<gene>
    <name evidence="1" type="ORF">C9I49_15470</name>
</gene>
<dbReference type="OrthoDB" id="6922593at2"/>
<proteinExistence type="predicted"/>
<dbReference type="EMBL" id="QFAW01000019">
    <property type="protein sequence ID" value="PWE43701.1"/>
    <property type="molecule type" value="Genomic_DNA"/>
</dbReference>
<accession>A0A2U2D6U1</accession>